<keyword evidence="1" id="KW-1133">Transmembrane helix</keyword>
<evidence type="ECO:0000313" key="2">
    <source>
        <dbReference type="EMBL" id="PMS14563.1"/>
    </source>
</evidence>
<dbReference type="EMBL" id="PNYA01000043">
    <property type="protein sequence ID" value="PMS14563.1"/>
    <property type="molecule type" value="Genomic_DNA"/>
</dbReference>
<gene>
    <name evidence="2" type="ORF">C0Z18_31005</name>
</gene>
<keyword evidence="3" id="KW-1185">Reference proteome</keyword>
<keyword evidence="1" id="KW-0472">Membrane</keyword>
<feature type="transmembrane region" description="Helical" evidence="1">
    <location>
        <begin position="75"/>
        <end position="98"/>
    </location>
</feature>
<accession>A0A2N7VBL7</accession>
<keyword evidence="1" id="KW-0812">Transmembrane</keyword>
<proteinExistence type="predicted"/>
<organism evidence="2 3">
    <name type="scientific">Trinickia dabaoshanensis</name>
    <dbReference type="NCBI Taxonomy" id="564714"/>
    <lineage>
        <taxon>Bacteria</taxon>
        <taxon>Pseudomonadati</taxon>
        <taxon>Pseudomonadota</taxon>
        <taxon>Betaproteobacteria</taxon>
        <taxon>Burkholderiales</taxon>
        <taxon>Burkholderiaceae</taxon>
        <taxon>Trinickia</taxon>
    </lineage>
</organism>
<reference evidence="2 3" key="1">
    <citation type="submission" date="2018-01" db="EMBL/GenBank/DDBJ databases">
        <title>Whole genome analyses suggest that Burkholderia sensu lato contains two further novel genera in the rhizoxinica-symbiotica group Mycetohabitans gen. nov., and Trinickia gen. nov.: implications for the evolution of diazotrophy and nodulation in the Burkholderiaceae.</title>
        <authorList>
            <person name="Estrada-de los Santos P."/>
            <person name="Palmer M."/>
            <person name="Chavez-Ramirez B."/>
            <person name="Beukes C."/>
            <person name="Steenkamp E.T."/>
            <person name="Hirsch A.M."/>
            <person name="Manyaka P."/>
            <person name="Maluk M."/>
            <person name="Lafos M."/>
            <person name="Crook M."/>
            <person name="Gross E."/>
            <person name="Simon M.F."/>
            <person name="Bueno dos Reis Junior F."/>
            <person name="Poole P.S."/>
            <person name="Venter S.N."/>
            <person name="James E.K."/>
        </authorList>
    </citation>
    <scope>NUCLEOTIDE SEQUENCE [LARGE SCALE GENOMIC DNA]</scope>
    <source>
        <strain evidence="2 3">GIMN1.004</strain>
    </source>
</reference>
<dbReference type="AlphaFoldDB" id="A0A2N7VBL7"/>
<feature type="transmembrane region" description="Helical" evidence="1">
    <location>
        <begin position="42"/>
        <end position="63"/>
    </location>
</feature>
<evidence type="ECO:0000313" key="3">
    <source>
        <dbReference type="Proteomes" id="UP000235616"/>
    </source>
</evidence>
<comment type="caution">
    <text evidence="2">The sequence shown here is derived from an EMBL/GenBank/DDBJ whole genome shotgun (WGS) entry which is preliminary data.</text>
</comment>
<protein>
    <submittedName>
        <fullName evidence="2">Uncharacterized protein</fullName>
    </submittedName>
</protein>
<name>A0A2N7VBL7_9BURK</name>
<sequence>MGVGVTRFAQAVASFAWMLHVRPERVEVYIAPSVAGLVRANLWVASLAASLVQVLSLLSILLFRVPERVFVSNAFRLEAVSFVVCMVIAAHVLASAAFRSAFKNGYLTVWGGSRGAVSISSHCPRLSLVVLHLRFRSRRVVLLHDFADTV</sequence>
<evidence type="ECO:0000256" key="1">
    <source>
        <dbReference type="SAM" id="Phobius"/>
    </source>
</evidence>
<dbReference type="Proteomes" id="UP000235616">
    <property type="component" value="Unassembled WGS sequence"/>
</dbReference>